<reference evidence="1 2" key="1">
    <citation type="submission" date="2018-04" db="EMBL/GenBank/DDBJ databases">
        <title>Pedobacter chongqingensis sp. nov., isolated from a rottenly hemp rope.</title>
        <authorList>
            <person name="Cai Y."/>
        </authorList>
    </citation>
    <scope>NUCLEOTIDE SEQUENCE [LARGE SCALE GENOMIC DNA]</scope>
    <source>
        <strain evidence="1 2">FJ4-8</strain>
    </source>
</reference>
<proteinExistence type="predicted"/>
<evidence type="ECO:0000313" key="2">
    <source>
        <dbReference type="Proteomes" id="UP000245647"/>
    </source>
</evidence>
<accession>A0A2U2PIR7</accession>
<name>A0A2U2PIR7_9SPHI</name>
<keyword evidence="2" id="KW-1185">Reference proteome</keyword>
<dbReference type="AlphaFoldDB" id="A0A2U2PIR7"/>
<evidence type="ECO:0000313" key="1">
    <source>
        <dbReference type="EMBL" id="PWG81297.1"/>
    </source>
</evidence>
<gene>
    <name evidence="1" type="ORF">DDR33_07955</name>
</gene>
<dbReference type="EMBL" id="QEAS01000005">
    <property type="protein sequence ID" value="PWG81297.1"/>
    <property type="molecule type" value="Genomic_DNA"/>
</dbReference>
<dbReference type="Proteomes" id="UP000245647">
    <property type="component" value="Unassembled WGS sequence"/>
</dbReference>
<protein>
    <submittedName>
        <fullName evidence="1">Uncharacterized protein</fullName>
    </submittedName>
</protein>
<organism evidence="1 2">
    <name type="scientific">Pararcticibacter amylolyticus</name>
    <dbReference type="NCBI Taxonomy" id="2173175"/>
    <lineage>
        <taxon>Bacteria</taxon>
        <taxon>Pseudomonadati</taxon>
        <taxon>Bacteroidota</taxon>
        <taxon>Sphingobacteriia</taxon>
        <taxon>Sphingobacteriales</taxon>
        <taxon>Sphingobacteriaceae</taxon>
        <taxon>Pararcticibacter</taxon>
    </lineage>
</organism>
<comment type="caution">
    <text evidence="1">The sequence shown here is derived from an EMBL/GenBank/DDBJ whole genome shotgun (WGS) entry which is preliminary data.</text>
</comment>
<sequence>MATSYSSGDMQTSNTAFYATVTSGIYYSASIEPYGSDHYGFVWIQYGGGSYILESNDEGFKSQNGVFSSSGEQWIDIFAEANRAHSYVSVSW</sequence>